<keyword evidence="3" id="KW-1185">Reference proteome</keyword>
<gene>
    <name evidence="2" type="ORF">HPULCUR_010617</name>
</gene>
<protein>
    <submittedName>
        <fullName evidence="2">Uncharacterized protein</fullName>
    </submittedName>
</protein>
<feature type="compositionally biased region" description="Basic and acidic residues" evidence="1">
    <location>
        <begin position="316"/>
        <end position="327"/>
    </location>
</feature>
<sequence length="353" mass="39455">MNRTQANVAAVESTINSAKVLVSSTETAVLASQAPNEDEDSQLLLTTCLGNIRIASATSNAVSFNSNVNVDVILRSFGFITTNVANSMNHNLVPSTESTHTKFYEAFDFSKFPNMKIKSQAQDLFTLPDRMNKIFINEVKTDGYTCQFTFARPRTENTMLVIPSKVIQGEAQRARNLNLNLVPNQDDCIYVDVYGTFTHIAQYDETIGSTLDARLSINVIRLNVCSDIPEIPPNLLARARVQEGPVYRARSNNRGRDRGDREDESINVNFARGHTARPKLTSQRENVTEELKSLDLKGKGVTRAEQDPQEESSTASERRQRLEERRPQQATPPSTRRSGRISEKASGKKKQTR</sequence>
<feature type="region of interest" description="Disordered" evidence="1">
    <location>
        <begin position="247"/>
        <end position="353"/>
    </location>
</feature>
<reference evidence="2 3" key="1">
    <citation type="submission" date="2024-04" db="EMBL/GenBank/DDBJ databases">
        <title>genome sequences of Mucor flavus KT1a and Helicostylum pulchrum KT1b strains isolation_sourced from the surface of a dry-aged beef.</title>
        <authorList>
            <person name="Toyotome T."/>
            <person name="Hosono M."/>
            <person name="Torimaru M."/>
            <person name="Fukuda K."/>
            <person name="Mikami N."/>
        </authorList>
    </citation>
    <scope>NUCLEOTIDE SEQUENCE [LARGE SCALE GENOMIC DNA]</scope>
    <source>
        <strain evidence="2 3">KT1b</strain>
    </source>
</reference>
<name>A0ABP9YDS0_9FUNG</name>
<evidence type="ECO:0000313" key="2">
    <source>
        <dbReference type="EMBL" id="GAA5805104.1"/>
    </source>
</evidence>
<organism evidence="2 3">
    <name type="scientific">Helicostylum pulchrum</name>
    <dbReference type="NCBI Taxonomy" id="562976"/>
    <lineage>
        <taxon>Eukaryota</taxon>
        <taxon>Fungi</taxon>
        <taxon>Fungi incertae sedis</taxon>
        <taxon>Mucoromycota</taxon>
        <taxon>Mucoromycotina</taxon>
        <taxon>Mucoromycetes</taxon>
        <taxon>Mucorales</taxon>
        <taxon>Mucorineae</taxon>
        <taxon>Mucoraceae</taxon>
        <taxon>Helicostylum</taxon>
    </lineage>
</organism>
<dbReference type="Proteomes" id="UP001476247">
    <property type="component" value="Unassembled WGS sequence"/>
</dbReference>
<proteinExistence type="predicted"/>
<accession>A0ABP9YDS0</accession>
<feature type="compositionally biased region" description="Basic and acidic residues" evidence="1">
    <location>
        <begin position="286"/>
        <end position="306"/>
    </location>
</feature>
<evidence type="ECO:0000256" key="1">
    <source>
        <dbReference type="SAM" id="MobiDB-lite"/>
    </source>
</evidence>
<comment type="caution">
    <text evidence="2">The sequence shown here is derived from an EMBL/GenBank/DDBJ whole genome shotgun (WGS) entry which is preliminary data.</text>
</comment>
<evidence type="ECO:0000313" key="3">
    <source>
        <dbReference type="Proteomes" id="UP001476247"/>
    </source>
</evidence>
<dbReference type="EMBL" id="BAABUJ010000041">
    <property type="protein sequence ID" value="GAA5805104.1"/>
    <property type="molecule type" value="Genomic_DNA"/>
</dbReference>